<evidence type="ECO:0000256" key="1">
    <source>
        <dbReference type="SAM" id="Phobius"/>
    </source>
</evidence>
<feature type="transmembrane region" description="Helical" evidence="1">
    <location>
        <begin position="6"/>
        <end position="25"/>
    </location>
</feature>
<evidence type="ECO:0000259" key="2">
    <source>
        <dbReference type="Pfam" id="PF13519"/>
    </source>
</evidence>
<accession>A0A3D8ITM4</accession>
<comment type="caution">
    <text evidence="3">The sequence shown here is derived from an EMBL/GenBank/DDBJ whole genome shotgun (WGS) entry which is preliminary data.</text>
</comment>
<protein>
    <recommendedName>
        <fullName evidence="2">VWFA domain-containing protein</fullName>
    </recommendedName>
</protein>
<sequence length="281" mass="31666">MQYILIYGGLSLCLLVVFALSYIYHKKYFTPLSLSIGAFVCFGYGLVQMLIFEPIMPYENPKIVFVLDVSKSMQAKDLFPSRLAMATKKLQILLKTYKPCSSIIIFAQNAYLLSPFSCDYLTQIQQLQKLHTNKLPWYDKVFENALDTGASNGDLALESAKLYGDTIIILSDGEFIPQDSMLWVFATPQGSVIEIDSALLYDENHQVVQSIPLPQVLTQGVMFSYNNKDIQKIASFLGKNLHHAPPTLHKLDSARISLILGLILLFISLYGATLRHRIYAH</sequence>
<evidence type="ECO:0000313" key="4">
    <source>
        <dbReference type="Proteomes" id="UP000256514"/>
    </source>
</evidence>
<evidence type="ECO:0000313" key="3">
    <source>
        <dbReference type="EMBL" id="RDU68373.1"/>
    </source>
</evidence>
<reference evidence="3 4" key="1">
    <citation type="submission" date="2018-04" db="EMBL/GenBank/DDBJ databases">
        <title>Novel Campyloabacter and Helicobacter Species and Strains.</title>
        <authorList>
            <person name="Mannion A.J."/>
            <person name="Shen Z."/>
            <person name="Fox J.G."/>
        </authorList>
    </citation>
    <scope>NUCLEOTIDE SEQUENCE [LARGE SCALE GENOMIC DNA]</scope>
    <source>
        <strain evidence="3 4">MIT 12-6600</strain>
    </source>
</reference>
<organism evidence="3 4">
    <name type="scientific">Helicobacter equorum</name>
    <dbReference type="NCBI Taxonomy" id="361872"/>
    <lineage>
        <taxon>Bacteria</taxon>
        <taxon>Pseudomonadati</taxon>
        <taxon>Campylobacterota</taxon>
        <taxon>Epsilonproteobacteria</taxon>
        <taxon>Campylobacterales</taxon>
        <taxon>Helicobacteraceae</taxon>
        <taxon>Helicobacter</taxon>
    </lineage>
</organism>
<keyword evidence="4" id="KW-1185">Reference proteome</keyword>
<keyword evidence="1" id="KW-1133">Transmembrane helix</keyword>
<gene>
    <name evidence="3" type="ORF">CQA54_00750</name>
</gene>
<feature type="domain" description="VWFA" evidence="2">
    <location>
        <begin position="63"/>
        <end position="173"/>
    </location>
</feature>
<keyword evidence="1" id="KW-0472">Membrane</keyword>
<dbReference type="InterPro" id="IPR002035">
    <property type="entry name" value="VWF_A"/>
</dbReference>
<proteinExistence type="predicted"/>
<name>A0A3D8ITM4_9HELI</name>
<dbReference type="Proteomes" id="UP000256514">
    <property type="component" value="Unassembled WGS sequence"/>
</dbReference>
<dbReference type="EMBL" id="NXLT01000001">
    <property type="protein sequence ID" value="RDU68373.1"/>
    <property type="molecule type" value="Genomic_DNA"/>
</dbReference>
<keyword evidence="1" id="KW-0812">Transmembrane</keyword>
<dbReference type="SUPFAM" id="SSF53300">
    <property type="entry name" value="vWA-like"/>
    <property type="match status" value="1"/>
</dbReference>
<dbReference type="Pfam" id="PF13519">
    <property type="entry name" value="VWA_2"/>
    <property type="match status" value="1"/>
</dbReference>
<dbReference type="AlphaFoldDB" id="A0A3D8ITM4"/>
<dbReference type="OrthoDB" id="5332745at2"/>
<dbReference type="RefSeq" id="WP_115570329.1">
    <property type="nucleotide sequence ID" value="NZ_NXLT01000001.1"/>
</dbReference>
<feature type="transmembrane region" description="Helical" evidence="1">
    <location>
        <begin position="256"/>
        <end position="274"/>
    </location>
</feature>
<dbReference type="Gene3D" id="3.40.50.410">
    <property type="entry name" value="von Willebrand factor, type A domain"/>
    <property type="match status" value="1"/>
</dbReference>
<feature type="transmembrane region" description="Helical" evidence="1">
    <location>
        <begin position="32"/>
        <end position="52"/>
    </location>
</feature>
<dbReference type="InterPro" id="IPR036465">
    <property type="entry name" value="vWFA_dom_sf"/>
</dbReference>